<evidence type="ECO:0000256" key="2">
    <source>
        <dbReference type="ARBA" id="ARBA00022737"/>
    </source>
</evidence>
<evidence type="ECO:0000259" key="6">
    <source>
        <dbReference type="PROSITE" id="PS50035"/>
    </source>
</evidence>
<dbReference type="InterPro" id="IPR001736">
    <property type="entry name" value="PLipase_D/transphosphatidylase"/>
</dbReference>
<reference evidence="8" key="1">
    <citation type="journal article" date="2019" name="Int. J. Syst. Evol. Microbiol.">
        <title>The Global Catalogue of Microorganisms (GCM) 10K type strain sequencing project: providing services to taxonomists for standard genome sequencing and annotation.</title>
        <authorList>
            <consortium name="The Broad Institute Genomics Platform"/>
            <consortium name="The Broad Institute Genome Sequencing Center for Infectious Disease"/>
            <person name="Wu L."/>
            <person name="Ma J."/>
        </authorList>
    </citation>
    <scope>NUCLEOTIDE SEQUENCE [LARGE SCALE GENOMIC DNA]</scope>
    <source>
        <strain evidence="8">JCM 17738</strain>
    </source>
</reference>
<keyword evidence="3" id="KW-0378">Hydrolase</keyword>
<gene>
    <name evidence="7" type="ORF">GCM10023153_06200</name>
</gene>
<name>A0ABP8JEY9_9MICO</name>
<organism evidence="7 8">
    <name type="scientific">Ornithinibacter aureus</name>
    <dbReference type="NCBI Taxonomy" id="622664"/>
    <lineage>
        <taxon>Bacteria</taxon>
        <taxon>Bacillati</taxon>
        <taxon>Actinomycetota</taxon>
        <taxon>Actinomycetes</taxon>
        <taxon>Micrococcales</taxon>
        <taxon>Intrasporangiaceae</taxon>
        <taxon>Ornithinibacter</taxon>
    </lineage>
</organism>
<proteinExistence type="predicted"/>
<protein>
    <submittedName>
        <fullName evidence="7">Phospholipase D-like domain-containing protein</fullName>
    </submittedName>
</protein>
<evidence type="ECO:0000313" key="7">
    <source>
        <dbReference type="EMBL" id="GAA4389702.1"/>
    </source>
</evidence>
<dbReference type="SUPFAM" id="SSF56024">
    <property type="entry name" value="Phospholipase D/nuclease"/>
    <property type="match status" value="2"/>
</dbReference>
<keyword evidence="4" id="KW-0443">Lipid metabolism</keyword>
<dbReference type="PANTHER" id="PTHR18896">
    <property type="entry name" value="PHOSPHOLIPASE D"/>
    <property type="match status" value="1"/>
</dbReference>
<feature type="compositionally biased region" description="Basic and acidic residues" evidence="5">
    <location>
        <begin position="9"/>
        <end position="23"/>
    </location>
</feature>
<evidence type="ECO:0000313" key="8">
    <source>
        <dbReference type="Proteomes" id="UP001500390"/>
    </source>
</evidence>
<evidence type="ECO:0000256" key="3">
    <source>
        <dbReference type="ARBA" id="ARBA00022801"/>
    </source>
</evidence>
<feature type="domain" description="PLD phosphodiesterase" evidence="6">
    <location>
        <begin position="380"/>
        <end position="407"/>
    </location>
</feature>
<dbReference type="RefSeq" id="WP_159901548.1">
    <property type="nucleotide sequence ID" value="NZ_BAABFX010000010.1"/>
</dbReference>
<feature type="region of interest" description="Disordered" evidence="5">
    <location>
        <begin position="1"/>
        <end position="25"/>
    </location>
</feature>
<dbReference type="EMBL" id="BAABFX010000010">
    <property type="protein sequence ID" value="GAA4389702.1"/>
    <property type="molecule type" value="Genomic_DNA"/>
</dbReference>
<dbReference type="Gene3D" id="3.30.870.10">
    <property type="entry name" value="Endonuclease Chain A"/>
    <property type="match status" value="2"/>
</dbReference>
<dbReference type="PANTHER" id="PTHR18896:SF76">
    <property type="entry name" value="PHOSPHOLIPASE"/>
    <property type="match status" value="1"/>
</dbReference>
<dbReference type="SMART" id="SM00155">
    <property type="entry name" value="PLDc"/>
    <property type="match status" value="2"/>
</dbReference>
<keyword evidence="8" id="KW-1185">Reference proteome</keyword>
<sequence>MIPDLFLTPDERENPDTRIDEGKPPGVAWTEGNHVRAIVHGDSYLAELHERISALGDGDLLYFVDWRGDPDQLLTDDPGSSVSATFAAAARRGVDVRGLLWRSHWHRFGFHSQKSRLLGIEIDEAGGQCLRDMRVRTGGSHHQKFVLLRHRDDAGRDIVYLGGIDLCHGRRDSIAHEGDPQPIAMPQVFGARPPWHDVQVAIQGPAVADVETTFRERWEDSTPLTLNPGRLASSLLQGEDLQPRPLPPQNPPPPAVGATASEAVQIVRTYPSILPKGYDFAPRGERSIAHANTKAVAHARHLIYLEDQYLWSQEVGRHFGEALRANPELRLIAVIPVVPDVDGAVSLPPQLYGRKLAMDLLLEAGGERVAVYGLTSEAGYPIYVHAKVCVIDDVWSSVGSDNFNRRSWSSDSEIACTVQDTRVRGLDEPAPRDSFARRLRRELVGEHTGLHPDDVPDDPDELWDLMAQRADALDAWYAAGEGPRGRRHLPRPKAPMKGTSVRWRRRSGAPSGADGVERPPGRLRRLSPPELSRAQMLWAPRLYDAFDPDGTILRDDAI</sequence>
<dbReference type="PROSITE" id="PS50035">
    <property type="entry name" value="PLD"/>
    <property type="match status" value="1"/>
</dbReference>
<comment type="caution">
    <text evidence="7">The sequence shown here is derived from an EMBL/GenBank/DDBJ whole genome shotgun (WGS) entry which is preliminary data.</text>
</comment>
<dbReference type="Proteomes" id="UP001500390">
    <property type="component" value="Unassembled WGS sequence"/>
</dbReference>
<evidence type="ECO:0000256" key="5">
    <source>
        <dbReference type="SAM" id="MobiDB-lite"/>
    </source>
</evidence>
<evidence type="ECO:0000256" key="1">
    <source>
        <dbReference type="ARBA" id="ARBA00000798"/>
    </source>
</evidence>
<feature type="region of interest" description="Disordered" evidence="5">
    <location>
        <begin position="481"/>
        <end position="528"/>
    </location>
</feature>
<dbReference type="CDD" id="cd09105">
    <property type="entry name" value="PLDc_vPLD1_2_like_2"/>
    <property type="match status" value="1"/>
</dbReference>
<comment type="catalytic activity">
    <reaction evidence="1">
        <text>a 1,2-diacyl-sn-glycero-3-phosphocholine + H2O = a 1,2-diacyl-sn-glycero-3-phosphate + choline + H(+)</text>
        <dbReference type="Rhea" id="RHEA:14445"/>
        <dbReference type="ChEBI" id="CHEBI:15354"/>
        <dbReference type="ChEBI" id="CHEBI:15377"/>
        <dbReference type="ChEBI" id="CHEBI:15378"/>
        <dbReference type="ChEBI" id="CHEBI:57643"/>
        <dbReference type="ChEBI" id="CHEBI:58608"/>
        <dbReference type="EC" id="3.1.4.4"/>
    </reaction>
</comment>
<keyword evidence="2" id="KW-0677">Repeat</keyword>
<evidence type="ECO:0000256" key="4">
    <source>
        <dbReference type="ARBA" id="ARBA00023098"/>
    </source>
</evidence>
<dbReference type="InterPro" id="IPR015679">
    <property type="entry name" value="PLipase_D_fam"/>
</dbReference>
<accession>A0ABP8JEY9</accession>
<dbReference type="Pfam" id="PF13091">
    <property type="entry name" value="PLDc_2"/>
    <property type="match status" value="1"/>
</dbReference>
<dbReference type="InterPro" id="IPR025202">
    <property type="entry name" value="PLD-like_dom"/>
</dbReference>